<evidence type="ECO:0000256" key="1">
    <source>
        <dbReference type="SAM" id="SignalP"/>
    </source>
</evidence>
<dbReference type="EMBL" id="MDGQ01000004">
    <property type="protein sequence ID" value="OEK05679.1"/>
    <property type="molecule type" value="Genomic_DNA"/>
</dbReference>
<dbReference type="Proteomes" id="UP000095552">
    <property type="component" value="Unassembled WGS sequence"/>
</dbReference>
<dbReference type="AlphaFoldDB" id="A0A1E5T2T1"/>
<proteinExistence type="predicted"/>
<name>A0A1E5T2T1_9BACT</name>
<sequence length="150" mass="16658">MRIGIVLTLLVAFTFTSFAQKKGQKAAVRDSVAFFYASIELNNGLSVVTPIDSIKTSANEMAKSLFQVNSANRLRILKFAQTTLKDRTLRIKNDQVVIVLSSKPTLKALQGDLDRFLNVNKGSVYNLDKYKFIKPTDSGEESPFGKVTVH</sequence>
<dbReference type="STRING" id="1563681.BFP71_06030"/>
<dbReference type="OrthoDB" id="9883124at2"/>
<feature type="signal peptide" evidence="1">
    <location>
        <begin position="1"/>
        <end position="19"/>
    </location>
</feature>
<evidence type="ECO:0000313" key="3">
    <source>
        <dbReference type="Proteomes" id="UP000095552"/>
    </source>
</evidence>
<keyword evidence="1" id="KW-0732">Signal</keyword>
<keyword evidence="3" id="KW-1185">Reference proteome</keyword>
<comment type="caution">
    <text evidence="2">The sequence shown here is derived from an EMBL/GenBank/DDBJ whole genome shotgun (WGS) entry which is preliminary data.</text>
</comment>
<organism evidence="2 3">
    <name type="scientific">Roseivirga misakiensis</name>
    <dbReference type="NCBI Taxonomy" id="1563681"/>
    <lineage>
        <taxon>Bacteria</taxon>
        <taxon>Pseudomonadati</taxon>
        <taxon>Bacteroidota</taxon>
        <taxon>Cytophagia</taxon>
        <taxon>Cytophagales</taxon>
        <taxon>Roseivirgaceae</taxon>
        <taxon>Roseivirga</taxon>
    </lineage>
</organism>
<feature type="chain" id="PRO_5009185889" description="DUF4252 domain-containing protein" evidence="1">
    <location>
        <begin position="20"/>
        <end position="150"/>
    </location>
</feature>
<evidence type="ECO:0000313" key="2">
    <source>
        <dbReference type="EMBL" id="OEK05679.1"/>
    </source>
</evidence>
<protein>
    <recommendedName>
        <fullName evidence="4">DUF4252 domain-containing protein</fullName>
    </recommendedName>
</protein>
<dbReference type="RefSeq" id="WP_069834597.1">
    <property type="nucleotide sequence ID" value="NZ_MDGQ01000004.1"/>
</dbReference>
<evidence type="ECO:0008006" key="4">
    <source>
        <dbReference type="Google" id="ProtNLM"/>
    </source>
</evidence>
<gene>
    <name evidence="2" type="ORF">BFP71_06030</name>
</gene>
<accession>A0A1E5T2T1</accession>
<reference evidence="2 3" key="1">
    <citation type="submission" date="2016-08" db="EMBL/GenBank/DDBJ databases">
        <title>Draft genome of Fabibacter sp. strain SK-8.</title>
        <authorList>
            <person name="Wong S.-K."/>
            <person name="Hamasaki K."/>
            <person name="Yoshizawa S."/>
        </authorList>
    </citation>
    <scope>NUCLEOTIDE SEQUENCE [LARGE SCALE GENOMIC DNA]</scope>
    <source>
        <strain evidence="2 3">SK-8</strain>
    </source>
</reference>